<reference evidence="12" key="1">
    <citation type="submission" date="2022-08" db="EMBL/GenBank/DDBJ databases">
        <authorList>
            <person name="Gutierrez-Valencia J."/>
        </authorList>
    </citation>
    <scope>NUCLEOTIDE SEQUENCE</scope>
</reference>
<comment type="similarity">
    <text evidence="2">Belongs to the HAP2/GCS1 family.</text>
</comment>
<protein>
    <recommendedName>
        <fullName evidence="11">Generative cell specific-1/HAP2 domain-containing protein</fullName>
    </recommendedName>
</protein>
<evidence type="ECO:0000256" key="3">
    <source>
        <dbReference type="ARBA" id="ARBA00022475"/>
    </source>
</evidence>
<dbReference type="InterPro" id="IPR040326">
    <property type="entry name" value="HAP2/GCS1"/>
</dbReference>
<dbReference type="Proteomes" id="UP001154282">
    <property type="component" value="Unassembled WGS sequence"/>
</dbReference>
<feature type="domain" description="Generative cell specific-1/HAP2" evidence="11">
    <location>
        <begin position="25"/>
        <end position="118"/>
    </location>
</feature>
<keyword evidence="9" id="KW-1015">Disulfide bond</keyword>
<dbReference type="PANTHER" id="PTHR31764">
    <property type="entry name" value="PROTEIN HAPLESS 2"/>
    <property type="match status" value="1"/>
</dbReference>
<comment type="subcellular location">
    <subcellularLocation>
        <location evidence="1">Cell membrane</location>
        <topology evidence="1">Single-pass type I membrane protein</topology>
    </subcellularLocation>
</comment>
<evidence type="ECO:0000259" key="11">
    <source>
        <dbReference type="Pfam" id="PF10699"/>
    </source>
</evidence>
<keyword evidence="8" id="KW-0472">Membrane</keyword>
<evidence type="ECO:0000256" key="4">
    <source>
        <dbReference type="ARBA" id="ARBA00022692"/>
    </source>
</evidence>
<keyword evidence="13" id="KW-1185">Reference proteome</keyword>
<accession>A0AAV0K079</accession>
<proteinExistence type="inferred from homology"/>
<dbReference type="PANTHER" id="PTHR31764:SF0">
    <property type="entry name" value="GENERATIVE CELL SPECIFIC-1_HAP2 DOMAIN-CONTAINING PROTEIN"/>
    <property type="match status" value="1"/>
</dbReference>
<evidence type="ECO:0000313" key="13">
    <source>
        <dbReference type="Proteomes" id="UP001154282"/>
    </source>
</evidence>
<dbReference type="Pfam" id="PF10699">
    <property type="entry name" value="HAP2-GCS1"/>
    <property type="match status" value="1"/>
</dbReference>
<evidence type="ECO:0000256" key="8">
    <source>
        <dbReference type="ARBA" id="ARBA00023136"/>
    </source>
</evidence>
<evidence type="ECO:0000256" key="10">
    <source>
        <dbReference type="ARBA" id="ARBA00023279"/>
    </source>
</evidence>
<evidence type="ECO:0000256" key="5">
    <source>
        <dbReference type="ARBA" id="ARBA00022729"/>
    </source>
</evidence>
<keyword evidence="5" id="KW-0732">Signal</keyword>
<keyword evidence="4" id="KW-0812">Transmembrane</keyword>
<dbReference type="AlphaFoldDB" id="A0AAV0K079"/>
<comment type="caution">
    <text evidence="12">The sequence shown here is derived from an EMBL/GenBank/DDBJ whole genome shotgun (WGS) entry which is preliminary data.</text>
</comment>
<keyword evidence="7" id="KW-0446">Lipid-binding</keyword>
<sequence>MAAPSGASIDVLNCGNFDWFRFVKSGRESSIVAEIVEVEENSTDYMQTLRRPPVITIHRSPAYAIYQLIHNIRVMMLLIDLSEYSVKTRKCEPDALKECVRHDEIGHVIEHSEPLCCPSGRCRFLVFGIGQRSVGFSIQIEVKVGSKVSLIVDMCFGRRVLVTEKNWGQIFQCGCLREGRSPPLELAPGASRVSPMRCTTARAWRTPPILADQNRKSRKQQPLYLVEGKFGCLKGVSLIEVPSFTTILKHSNFNQVDRADCQFYMTATTIDNGSQPLRFA</sequence>
<keyword evidence="3" id="KW-1003">Cell membrane</keyword>
<dbReference type="GO" id="GO:0008289">
    <property type="term" value="F:lipid binding"/>
    <property type="evidence" value="ECO:0007669"/>
    <property type="project" value="UniProtKB-KW"/>
</dbReference>
<evidence type="ECO:0000256" key="6">
    <source>
        <dbReference type="ARBA" id="ARBA00022989"/>
    </source>
</evidence>
<evidence type="ECO:0000313" key="12">
    <source>
        <dbReference type="EMBL" id="CAI0415670.1"/>
    </source>
</evidence>
<keyword evidence="10" id="KW-0278">Fertilization</keyword>
<name>A0AAV0K079_9ROSI</name>
<evidence type="ECO:0000256" key="1">
    <source>
        <dbReference type="ARBA" id="ARBA00004251"/>
    </source>
</evidence>
<evidence type="ECO:0000256" key="2">
    <source>
        <dbReference type="ARBA" id="ARBA00010929"/>
    </source>
</evidence>
<dbReference type="GO" id="GO:0005886">
    <property type="term" value="C:plasma membrane"/>
    <property type="evidence" value="ECO:0007669"/>
    <property type="project" value="UniProtKB-SubCell"/>
</dbReference>
<evidence type="ECO:0000256" key="7">
    <source>
        <dbReference type="ARBA" id="ARBA00023121"/>
    </source>
</evidence>
<gene>
    <name evidence="12" type="ORF">LITE_LOCUS16713</name>
</gene>
<keyword evidence="6" id="KW-1133">Transmembrane helix</keyword>
<evidence type="ECO:0000256" key="9">
    <source>
        <dbReference type="ARBA" id="ARBA00023157"/>
    </source>
</evidence>
<dbReference type="InterPro" id="IPR018928">
    <property type="entry name" value="HAP2/GCS1_dom"/>
</dbReference>
<organism evidence="12 13">
    <name type="scientific">Linum tenue</name>
    <dbReference type="NCBI Taxonomy" id="586396"/>
    <lineage>
        <taxon>Eukaryota</taxon>
        <taxon>Viridiplantae</taxon>
        <taxon>Streptophyta</taxon>
        <taxon>Embryophyta</taxon>
        <taxon>Tracheophyta</taxon>
        <taxon>Spermatophyta</taxon>
        <taxon>Magnoliopsida</taxon>
        <taxon>eudicotyledons</taxon>
        <taxon>Gunneridae</taxon>
        <taxon>Pentapetalae</taxon>
        <taxon>rosids</taxon>
        <taxon>fabids</taxon>
        <taxon>Malpighiales</taxon>
        <taxon>Linaceae</taxon>
        <taxon>Linum</taxon>
    </lineage>
</organism>
<dbReference type="EMBL" id="CAMGYJ010000005">
    <property type="protein sequence ID" value="CAI0415670.1"/>
    <property type="molecule type" value="Genomic_DNA"/>
</dbReference>